<evidence type="ECO:0000313" key="3">
    <source>
        <dbReference type="Proteomes" id="UP001229422"/>
    </source>
</evidence>
<dbReference type="NCBIfam" id="TIGR01537">
    <property type="entry name" value="portal_HK97"/>
    <property type="match status" value="1"/>
</dbReference>
<dbReference type="Pfam" id="PF04860">
    <property type="entry name" value="Phage_portal"/>
    <property type="match status" value="1"/>
</dbReference>
<evidence type="ECO:0000313" key="2">
    <source>
        <dbReference type="EMBL" id="WHM19871.1"/>
    </source>
</evidence>
<dbReference type="AlphaFoldDB" id="A0AAQ3ELQ4"/>
<feature type="compositionally biased region" description="Basic and acidic residues" evidence="1">
    <location>
        <begin position="410"/>
        <end position="419"/>
    </location>
</feature>
<dbReference type="Proteomes" id="UP001229422">
    <property type="component" value="Chromosome"/>
</dbReference>
<proteinExistence type="predicted"/>
<gene>
    <name evidence="2" type="ORF">QL281_13210</name>
</gene>
<dbReference type="InterPro" id="IPR006944">
    <property type="entry name" value="Phage/GTA_portal"/>
</dbReference>
<dbReference type="RefSeq" id="WP_283009869.1">
    <property type="nucleotide sequence ID" value="NZ_CP125292.1"/>
</dbReference>
<reference evidence="2" key="1">
    <citation type="submission" date="2023-05" db="EMBL/GenBank/DDBJ databases">
        <title>Complete genome sequence of Bacillus subtilis SRCM117797 isolated from Soybean paste.</title>
        <authorList>
            <person name="Abraha H.B."/>
            <person name="Kim K.-P."/>
            <person name="Ryu M.-S."/>
            <person name="Jeong D.-Y."/>
        </authorList>
    </citation>
    <scope>NUCLEOTIDE SEQUENCE</scope>
    <source>
        <strain evidence="2">SRCM117797</strain>
    </source>
</reference>
<feature type="region of interest" description="Disordered" evidence="1">
    <location>
        <begin position="406"/>
        <end position="438"/>
    </location>
</feature>
<organism evidence="2 3">
    <name type="scientific">Bacillus subtilis</name>
    <dbReference type="NCBI Taxonomy" id="1423"/>
    <lineage>
        <taxon>Bacteria</taxon>
        <taxon>Bacillati</taxon>
        <taxon>Bacillota</taxon>
        <taxon>Bacilli</taxon>
        <taxon>Bacillales</taxon>
        <taxon>Bacillaceae</taxon>
        <taxon>Bacillus</taxon>
    </lineage>
</organism>
<name>A0AAQ3ELQ4_BACIU</name>
<feature type="compositionally biased region" description="Acidic residues" evidence="1">
    <location>
        <begin position="421"/>
        <end position="430"/>
    </location>
</feature>
<sequence>MLLSRLKSGIKNEIAEEDSGSLLHPSTWFRNIFAGTESASGERVSSKTAVLHPDVYACVIVLADDIAKLPIKLFRNRNGDIQQVQNNVSEMILNKVNNYMTSFVWKRLLVTRLCTWGNSYNLLLFDKDGNVTGIRPLDPEATNTNIDPNNGRVWYSTTLDGRYREFFYEEVLHFKNLSLDGIVGQTPISVIRDNIGSNRAATKFNAKFYKNGGAPFGVVKAPTLLDRQSKQILREDWERVNAGQSIAVLDAGLDYSQVTMPMRDAQFIESMKWNRQQIASIYKVPPHKIGELDRATFSNIEQQSLDYVKTTLQPFVTNIEQELNDKVLTERQRNQGYYFKFNLESELRGDSKSRAEFYKTMQSVGAFSVNTILQKEDMTGIGEIGDEHYGNLNLVPLSIMKEYQLSKTKQSSDRLKGGDDNGTEGEEEEQVLEHEDSE</sequence>
<accession>A0AAQ3ELQ4</accession>
<protein>
    <submittedName>
        <fullName evidence="2">Phage portal protein</fullName>
    </submittedName>
</protein>
<evidence type="ECO:0000256" key="1">
    <source>
        <dbReference type="SAM" id="MobiDB-lite"/>
    </source>
</evidence>
<dbReference type="EMBL" id="CP125292">
    <property type="protein sequence ID" value="WHM19871.1"/>
    <property type="molecule type" value="Genomic_DNA"/>
</dbReference>
<dbReference type="InterPro" id="IPR006427">
    <property type="entry name" value="Portal_HK97"/>
</dbReference>